<dbReference type="AlphaFoldDB" id="A0A699Z6G2"/>
<evidence type="ECO:0000256" key="1">
    <source>
        <dbReference type="SAM" id="SignalP"/>
    </source>
</evidence>
<reference evidence="2 4" key="1">
    <citation type="submission" date="2020-02" db="EMBL/GenBank/DDBJ databases">
        <title>Draft genome sequence of Haematococcus lacustris strain NIES-144.</title>
        <authorList>
            <person name="Morimoto D."/>
            <person name="Nakagawa S."/>
            <person name="Yoshida T."/>
            <person name="Sawayama S."/>
        </authorList>
    </citation>
    <scope>NUCLEOTIDE SEQUENCE [LARGE SCALE GENOMIC DNA]</scope>
    <source>
        <strain evidence="2 4">NIES-144</strain>
    </source>
</reference>
<keyword evidence="4" id="KW-1185">Reference proteome</keyword>
<organism evidence="2 4">
    <name type="scientific">Haematococcus lacustris</name>
    <name type="common">Green alga</name>
    <name type="synonym">Haematococcus pluvialis</name>
    <dbReference type="NCBI Taxonomy" id="44745"/>
    <lineage>
        <taxon>Eukaryota</taxon>
        <taxon>Viridiplantae</taxon>
        <taxon>Chlorophyta</taxon>
        <taxon>core chlorophytes</taxon>
        <taxon>Chlorophyceae</taxon>
        <taxon>CS clade</taxon>
        <taxon>Chlamydomonadales</taxon>
        <taxon>Haematococcaceae</taxon>
        <taxon>Haematococcus</taxon>
    </lineage>
</organism>
<feature type="signal peptide" evidence="1">
    <location>
        <begin position="1"/>
        <end position="26"/>
    </location>
</feature>
<dbReference type="EMBL" id="BLLF01001105">
    <property type="protein sequence ID" value="GFH17155.1"/>
    <property type="molecule type" value="Genomic_DNA"/>
</dbReference>
<dbReference type="Proteomes" id="UP000485058">
    <property type="component" value="Unassembled WGS sequence"/>
</dbReference>
<name>A0A699Z6G2_HAELA</name>
<comment type="caution">
    <text evidence="2">The sequence shown here is derived from an EMBL/GenBank/DDBJ whole genome shotgun (WGS) entry which is preliminary data.</text>
</comment>
<evidence type="ECO:0000313" key="3">
    <source>
        <dbReference type="EMBL" id="GFH17157.1"/>
    </source>
</evidence>
<proteinExistence type="predicted"/>
<keyword evidence="1" id="KW-0732">Signal</keyword>
<dbReference type="EMBL" id="BLLF01001105">
    <property type="protein sequence ID" value="GFH17157.1"/>
    <property type="molecule type" value="Genomic_DNA"/>
</dbReference>
<evidence type="ECO:0000313" key="4">
    <source>
        <dbReference type="Proteomes" id="UP000485058"/>
    </source>
</evidence>
<protein>
    <submittedName>
        <fullName evidence="2">Uncharacterized protein</fullName>
    </submittedName>
</protein>
<feature type="chain" id="PRO_5036378989" evidence="1">
    <location>
        <begin position="27"/>
        <end position="115"/>
    </location>
</feature>
<gene>
    <name evidence="2" type="ORF">HaLaN_13721</name>
    <name evidence="3" type="ORF">HaLaN_13723</name>
</gene>
<accession>A0A699Z6G2</accession>
<evidence type="ECO:0000313" key="2">
    <source>
        <dbReference type="EMBL" id="GFH17155.1"/>
    </source>
</evidence>
<sequence>MASATRIITLTALLALAAVAPLLVQGRVLRSTRTDDSALTSITAETVVQDDTALGRLAAPVTTALTPAPPELAAGSSPGQRSLLQSNGISQQAVLQPWTHIAQQLKGAQGAGIYG</sequence>